<evidence type="ECO:0000259" key="3">
    <source>
        <dbReference type="PROSITE" id="PS50102"/>
    </source>
</evidence>
<dbReference type="InterPro" id="IPR000504">
    <property type="entry name" value="RRM_dom"/>
</dbReference>
<organism evidence="4 5">
    <name type="scientific">Acaulospora morrowiae</name>
    <dbReference type="NCBI Taxonomy" id="94023"/>
    <lineage>
        <taxon>Eukaryota</taxon>
        <taxon>Fungi</taxon>
        <taxon>Fungi incertae sedis</taxon>
        <taxon>Mucoromycota</taxon>
        <taxon>Glomeromycotina</taxon>
        <taxon>Glomeromycetes</taxon>
        <taxon>Diversisporales</taxon>
        <taxon>Acaulosporaceae</taxon>
        <taxon>Acaulospora</taxon>
    </lineage>
</organism>
<feature type="region of interest" description="Disordered" evidence="2">
    <location>
        <begin position="576"/>
        <end position="631"/>
    </location>
</feature>
<feature type="region of interest" description="Disordered" evidence="2">
    <location>
        <begin position="210"/>
        <end position="240"/>
    </location>
</feature>
<dbReference type="SMART" id="SM00361">
    <property type="entry name" value="RRM_1"/>
    <property type="match status" value="1"/>
</dbReference>
<feature type="compositionally biased region" description="Basic and acidic residues" evidence="2">
    <location>
        <begin position="497"/>
        <end position="512"/>
    </location>
</feature>
<dbReference type="SMART" id="SM00360">
    <property type="entry name" value="RRM"/>
    <property type="match status" value="1"/>
</dbReference>
<evidence type="ECO:0000256" key="2">
    <source>
        <dbReference type="SAM" id="MobiDB-lite"/>
    </source>
</evidence>
<dbReference type="AlphaFoldDB" id="A0A9N9FQR1"/>
<feature type="compositionally biased region" description="Basic and acidic residues" evidence="2">
    <location>
        <begin position="587"/>
        <end position="612"/>
    </location>
</feature>
<dbReference type="EMBL" id="CAJVPV010003495">
    <property type="protein sequence ID" value="CAG8553341.1"/>
    <property type="molecule type" value="Genomic_DNA"/>
</dbReference>
<feature type="compositionally biased region" description="Basic and acidic residues" evidence="2">
    <location>
        <begin position="309"/>
        <end position="334"/>
    </location>
</feature>
<feature type="region of interest" description="Disordered" evidence="2">
    <location>
        <begin position="309"/>
        <end position="512"/>
    </location>
</feature>
<keyword evidence="1" id="KW-0694">RNA-binding</keyword>
<feature type="compositionally biased region" description="Basic and acidic residues" evidence="2">
    <location>
        <begin position="380"/>
        <end position="389"/>
    </location>
</feature>
<dbReference type="Pfam" id="PF00076">
    <property type="entry name" value="RRM_1"/>
    <property type="match status" value="1"/>
</dbReference>
<feature type="region of interest" description="Disordered" evidence="2">
    <location>
        <begin position="653"/>
        <end position="677"/>
    </location>
</feature>
<evidence type="ECO:0000313" key="4">
    <source>
        <dbReference type="EMBL" id="CAG8553341.1"/>
    </source>
</evidence>
<feature type="compositionally biased region" description="Basic and acidic residues" evidence="2">
    <location>
        <begin position="746"/>
        <end position="835"/>
    </location>
</feature>
<feature type="compositionally biased region" description="Basic and acidic residues" evidence="2">
    <location>
        <begin position="400"/>
        <end position="424"/>
    </location>
</feature>
<name>A0A9N9FQR1_9GLOM</name>
<evidence type="ECO:0000256" key="1">
    <source>
        <dbReference type="PROSITE-ProRule" id="PRU00176"/>
    </source>
</evidence>
<reference evidence="4" key="1">
    <citation type="submission" date="2021-06" db="EMBL/GenBank/DDBJ databases">
        <authorList>
            <person name="Kallberg Y."/>
            <person name="Tangrot J."/>
            <person name="Rosling A."/>
        </authorList>
    </citation>
    <scope>NUCLEOTIDE SEQUENCE</scope>
    <source>
        <strain evidence="4">CL551</strain>
    </source>
</reference>
<feature type="domain" description="RRM" evidence="3">
    <location>
        <begin position="141"/>
        <end position="219"/>
    </location>
</feature>
<comment type="caution">
    <text evidence="4">The sequence shown here is derived from an EMBL/GenBank/DDBJ whole genome shotgun (WGS) entry which is preliminary data.</text>
</comment>
<sequence length="913" mass="108867">MDTAVIKQDNSKKDQDLQREEDQLSYEQSKEQIDLQLSEEEISTHIEENNGIIPVSQSNGVTTIMPKGSTPVKLNRNNYKASLEIITTGATPSKPNALLQNNNNEVRGTAPTDALPQAPLNINNESGLGTGSRYGVSISKTRIFVGDLSWKLTEKQLKTEFDQFGTVNEVLVVKDRNSGLSKGYGFVSFEEKHAASDAIKAMNGQNIEGRPIRVEAAEERPSEDRYEKQQTQEYRRPNEYRKDVDYDRRIYYDRNRRERDNYYRNEIGYKRENDHKMEMRARDIGERREFEPRREIEYRKDFERRKGFEHDRRERGFERRIEEGDNKRERRKQSFEPNEPIMFSPKGQLNRNYMRMKDQSYGPQEREYERSCDQSVDTVQNDKDDKNDSQNRGQIYEIDLSDKNDDSLYNRGVKYVENEKDRNSSSRKRTRSNSINADDAYYSRSSDMMHVDSSPRTPSPHFESDPSQSPWHPSPRIPKKDYYIEGQSPNFLRKRDRGREREKDRGFDRENPRFLDRERQRLFDKGRERDMKIMERERELRERNRQLVRPRDQPRYYDPERDPHRFRAPNHEYGRDAVRIRPPPYGHNREPEFREKERDLLRYKDTNRDSYYHRQSPPHNHLSYRDNNNTKRFDDYYYQPVVYPTVRRSLSPRARYPARRSSSPVVRPPHIPSYDRRDRIPRYDNIRNYEYDTRRENYYAHHYNEANHNGYVDHYAPPIHSSASNAKQFEENFGNNSGGIPTGGYERGRPRERRDRHWEIADEKTDRNHNLDRNIADSVSNHERSRDHERNESRRSWDANEEKSGNAKDEHKDCADVKSTYERQDTREKNDKYWDIDEDEGRDYDCNPIKNRNREKDNKERGEFDHILNSDSPISSLEFFPPLTVPTDTFNLQSSQSISNGHQKNNHTQHAHF</sequence>
<dbReference type="GO" id="GO:0003723">
    <property type="term" value="F:RNA binding"/>
    <property type="evidence" value="ECO:0007669"/>
    <property type="project" value="UniProtKB-UniRule"/>
</dbReference>
<dbReference type="PANTHER" id="PTHR15241">
    <property type="entry name" value="TRANSFORMER-2-RELATED"/>
    <property type="match status" value="1"/>
</dbReference>
<accession>A0A9N9FQR1</accession>
<dbReference type="PROSITE" id="PS50102">
    <property type="entry name" value="RRM"/>
    <property type="match status" value="1"/>
</dbReference>
<dbReference type="InterPro" id="IPR012677">
    <property type="entry name" value="Nucleotide-bd_a/b_plait_sf"/>
</dbReference>
<feature type="compositionally biased region" description="Basic residues" evidence="2">
    <location>
        <begin position="904"/>
        <end position="913"/>
    </location>
</feature>
<feature type="region of interest" description="Disordered" evidence="2">
    <location>
        <begin position="1"/>
        <end position="34"/>
    </location>
</feature>
<proteinExistence type="predicted"/>
<feature type="region of interest" description="Disordered" evidence="2">
    <location>
        <begin position="892"/>
        <end position="913"/>
    </location>
</feature>
<protein>
    <submittedName>
        <fullName evidence="4">368_t:CDS:1</fullName>
    </submittedName>
</protein>
<feature type="compositionally biased region" description="Basic and acidic residues" evidence="2">
    <location>
        <begin position="9"/>
        <end position="33"/>
    </location>
</feature>
<dbReference type="SUPFAM" id="SSF54928">
    <property type="entry name" value="RNA-binding domain, RBD"/>
    <property type="match status" value="1"/>
</dbReference>
<dbReference type="InterPro" id="IPR035979">
    <property type="entry name" value="RBD_domain_sf"/>
</dbReference>
<feature type="region of interest" description="Disordered" evidence="2">
    <location>
        <begin position="729"/>
        <end position="858"/>
    </location>
</feature>
<dbReference type="OrthoDB" id="439808at2759"/>
<gene>
    <name evidence="4" type="ORF">AMORRO_LOCUS5679</name>
</gene>
<feature type="compositionally biased region" description="Polar residues" evidence="2">
    <location>
        <begin position="892"/>
        <end position="903"/>
    </location>
</feature>
<keyword evidence="5" id="KW-1185">Reference proteome</keyword>
<dbReference type="InterPro" id="IPR003954">
    <property type="entry name" value="RRM_euk-type"/>
</dbReference>
<feature type="compositionally biased region" description="Low complexity" evidence="2">
    <location>
        <begin position="653"/>
        <end position="665"/>
    </location>
</feature>
<evidence type="ECO:0000313" key="5">
    <source>
        <dbReference type="Proteomes" id="UP000789342"/>
    </source>
</evidence>
<dbReference type="Proteomes" id="UP000789342">
    <property type="component" value="Unassembled WGS sequence"/>
</dbReference>
<dbReference type="Gene3D" id="3.30.70.330">
    <property type="match status" value="1"/>
</dbReference>